<evidence type="ECO:0000313" key="1">
    <source>
        <dbReference type="Proteomes" id="UP000694888"/>
    </source>
</evidence>
<dbReference type="GeneID" id="101862816"/>
<protein>
    <submittedName>
        <fullName evidence="2">Ribonuclease P protein subunit p40</fullName>
    </submittedName>
</protein>
<evidence type="ECO:0000313" key="2">
    <source>
        <dbReference type="RefSeq" id="XP_005103968.1"/>
    </source>
</evidence>
<proteinExistence type="predicted"/>
<sequence length="354" mass="39440">MASSPPFILEISSFSDEKSRHYAKVMDHYFNNGITLILPEDTSAPQSVTDCFADQLSYKLTQLPVYRLLEAPFVNGFVKKGAVHLISCDTKLDVHDCAAVTPAGCLVLHLTKDTYQELGLEAVPQTLAQKQADIYQVNIDLKADHFHPGKRGYDKAMRCLKDRLGLKFDFLISWVPHDSEVCSSSVGVYFTDLCDKVESYELTKKSRVLTSVACPRIVAEEPEGIEEGCHFQKVFEWMGAVACDISLVSEETDDDNYVSSFSCPVPRVNCPRCCVYQVKGFIPPDVILKVLKALRAHKSAHPSSVPASLTVVGFSDAPVVQKNIPHDFYLSGTNVYSFVLYPDERYWLYTASVA</sequence>
<dbReference type="PANTHER" id="PTHR15396">
    <property type="entry name" value="RIBONUCLEASE P PROTEIN SUBUNIT P40"/>
    <property type="match status" value="1"/>
</dbReference>
<reference evidence="2" key="1">
    <citation type="submission" date="2025-08" db="UniProtKB">
        <authorList>
            <consortium name="RefSeq"/>
        </authorList>
    </citation>
    <scope>IDENTIFICATION</scope>
</reference>
<dbReference type="PANTHER" id="PTHR15396:SF1">
    <property type="entry name" value="RIBONUCLEASE P PROTEIN SUBUNIT P40"/>
    <property type="match status" value="1"/>
</dbReference>
<gene>
    <name evidence="2" type="primary">LOC101862816</name>
</gene>
<accession>A0ABM0JXP2</accession>
<dbReference type="RefSeq" id="XP_005103968.1">
    <property type="nucleotide sequence ID" value="XM_005103911.3"/>
</dbReference>
<dbReference type="Pfam" id="PF08584">
    <property type="entry name" value="Ribonuc_P_40"/>
    <property type="match status" value="1"/>
</dbReference>
<dbReference type="InterPro" id="IPR013893">
    <property type="entry name" value="RNase_P_Rpp40"/>
</dbReference>
<name>A0ABM0JXP2_APLCA</name>
<organism evidence="1 2">
    <name type="scientific">Aplysia californica</name>
    <name type="common">California sea hare</name>
    <dbReference type="NCBI Taxonomy" id="6500"/>
    <lineage>
        <taxon>Eukaryota</taxon>
        <taxon>Metazoa</taxon>
        <taxon>Spiralia</taxon>
        <taxon>Lophotrochozoa</taxon>
        <taxon>Mollusca</taxon>
        <taxon>Gastropoda</taxon>
        <taxon>Heterobranchia</taxon>
        <taxon>Euthyneura</taxon>
        <taxon>Tectipleura</taxon>
        <taxon>Aplysiida</taxon>
        <taxon>Aplysioidea</taxon>
        <taxon>Aplysiidae</taxon>
        <taxon>Aplysia</taxon>
    </lineage>
</organism>
<keyword evidence="1" id="KW-1185">Reference proteome</keyword>
<dbReference type="Proteomes" id="UP000694888">
    <property type="component" value="Unplaced"/>
</dbReference>